<dbReference type="EMBL" id="JAGSXH010000138">
    <property type="protein sequence ID" value="MBS2966311.1"/>
    <property type="molecule type" value="Genomic_DNA"/>
</dbReference>
<proteinExistence type="predicted"/>
<organism evidence="1 2">
    <name type="scientific">Actinocrinis puniceicyclus</name>
    <dbReference type="NCBI Taxonomy" id="977794"/>
    <lineage>
        <taxon>Bacteria</taxon>
        <taxon>Bacillati</taxon>
        <taxon>Actinomycetota</taxon>
        <taxon>Actinomycetes</taxon>
        <taxon>Catenulisporales</taxon>
        <taxon>Actinospicaceae</taxon>
        <taxon>Actinocrinis</taxon>
    </lineage>
</organism>
<evidence type="ECO:0000313" key="2">
    <source>
        <dbReference type="Proteomes" id="UP000677913"/>
    </source>
</evidence>
<keyword evidence="2" id="KW-1185">Reference proteome</keyword>
<protein>
    <submittedName>
        <fullName evidence="1">Uncharacterized protein</fullName>
    </submittedName>
</protein>
<dbReference type="RefSeq" id="WP_211471261.1">
    <property type="nucleotide sequence ID" value="NZ_JAGSXH010000138.1"/>
</dbReference>
<reference evidence="1" key="1">
    <citation type="submission" date="2021-04" db="EMBL/GenBank/DDBJ databases">
        <title>Genome based classification of Actinospica acidithermotolerans sp. nov., an actinobacterium isolated from an Indonesian hot spring.</title>
        <authorList>
            <person name="Kusuma A.B."/>
            <person name="Putra K.E."/>
            <person name="Nafisah S."/>
            <person name="Loh J."/>
            <person name="Nouioui I."/>
            <person name="Goodfellow M."/>
        </authorList>
    </citation>
    <scope>NUCLEOTIDE SEQUENCE</scope>
    <source>
        <strain evidence="1">DSM 45618</strain>
    </source>
</reference>
<sequence>MTVTRQRKTDETTVFDVGQMLLFAEKLEQNQQYGREGARSRAAEQIPLAFDSPTLQDAVRSADPLLPSLLAMEMNLLARRGDWAARRADFVGAARDAHLAEAARRSAHSVAPAD</sequence>
<evidence type="ECO:0000313" key="1">
    <source>
        <dbReference type="EMBL" id="MBS2966311.1"/>
    </source>
</evidence>
<dbReference type="AlphaFoldDB" id="A0A8J7WPU7"/>
<gene>
    <name evidence="1" type="ORF">KGA66_24915</name>
</gene>
<accession>A0A8J7WPU7</accession>
<comment type="caution">
    <text evidence="1">The sequence shown here is derived from an EMBL/GenBank/DDBJ whole genome shotgun (WGS) entry which is preliminary data.</text>
</comment>
<dbReference type="Proteomes" id="UP000677913">
    <property type="component" value="Unassembled WGS sequence"/>
</dbReference>
<name>A0A8J7WPU7_9ACTN</name>